<dbReference type="Gene3D" id="1.20.5.2050">
    <property type="match status" value="1"/>
</dbReference>
<reference evidence="1 2" key="1">
    <citation type="journal article" date="2020" name="bioRxiv">
        <title>Metabolic contributions of an alphaproteobacterial endosymbiont in the apicomplexan Cardiosporidium cionae.</title>
        <authorList>
            <person name="Hunter E.S."/>
            <person name="Paight C.J."/>
            <person name="Lane C.E."/>
        </authorList>
    </citation>
    <scope>NUCLEOTIDE SEQUENCE [LARGE SCALE GENOMIC DNA]</scope>
    <source>
        <strain evidence="1">ESH_2018</strain>
    </source>
</reference>
<sequence>MGRRICPVCGAVLEKESLGVGLECEECGNVVSASAFCFDNDLSTLIFTPTDSVFEDQAKHSFFQSEQYLATDKCLSDFTGFESDLAFKKHECFGLPCCAPSILSSLDSFCGKSYPIKKGASLTDHTGSLVWAKNQKSDLLPKQNFLSERHSESLYHVSGSKSSGAALYISESGIRENLQSWSTVDSAILNHETCHLQQSIPAALQSKNRSASISTSVHASSSTQLEYSASSSYLANSTNGIARELYFNRHFLSSSTCSMQRKHRKEAETRCLITQMYNSFKIGNQSLVLGMLERIFEDKIRRCRSPFMLERLVAACCYIQGKLGGEAVTLRDIATRMELTPRRSRCVSRWVNIVCQRLHIKFLPSSEISDLLNRALSHITEILENHISAIQCDEEVHDISYGFSDSFNRDSQDQYDVSGPSVTLGNNTGAVNKIVDGIDIFSVVEQPKTTSKILGIDSFLNPMGYVKDSSRIRCAGYSIRKKHLERNKKLAQKIHNGFAEILQIAKTIWSIAVSCKLCNNLEAKKEEALNIVWRMGGSCKAALLSAVLFLTLSIYQVKVSQNIITSIFNASKSAVYRYRHALQRELSERIRCLPNCAIVPNENVIEMLHQIFLEDSLVQMLLKVQQISFVKKTEITPFMQRNAEELIKNIDSEATLEKTSLENALTKSLRFSRLSRKSAMEVMRLNGIFFERKAQRWTCKWIDANGKYHRKCFSQRLYGCDVAKQLAEKYSLTLKHCISNSEGAKD</sequence>
<dbReference type="EMBL" id="JADAQX010000100">
    <property type="protein sequence ID" value="KAF8821988.1"/>
    <property type="molecule type" value="Genomic_DNA"/>
</dbReference>
<dbReference type="Proteomes" id="UP000823046">
    <property type="component" value="Unassembled WGS sequence"/>
</dbReference>
<keyword evidence="2" id="KW-1185">Reference proteome</keyword>
<evidence type="ECO:0000313" key="1">
    <source>
        <dbReference type="EMBL" id="KAF8821988.1"/>
    </source>
</evidence>
<name>A0ABQ7JDG8_9APIC</name>
<proteinExistence type="predicted"/>
<comment type="caution">
    <text evidence="1">The sequence shown here is derived from an EMBL/GenBank/DDBJ whole genome shotgun (WGS) entry which is preliminary data.</text>
</comment>
<organism evidence="1 2">
    <name type="scientific">Cardiosporidium cionae</name>
    <dbReference type="NCBI Taxonomy" id="476202"/>
    <lineage>
        <taxon>Eukaryota</taxon>
        <taxon>Sar</taxon>
        <taxon>Alveolata</taxon>
        <taxon>Apicomplexa</taxon>
        <taxon>Aconoidasida</taxon>
        <taxon>Nephromycida</taxon>
        <taxon>Cardiosporidium</taxon>
    </lineage>
</organism>
<evidence type="ECO:0000313" key="2">
    <source>
        <dbReference type="Proteomes" id="UP000823046"/>
    </source>
</evidence>
<gene>
    <name evidence="1" type="primary">AP2X3</name>
    <name evidence="1" type="ORF">IE077_001253</name>
</gene>
<protein>
    <submittedName>
        <fullName evidence="1">AP2 domain transcription factor AP2X-3</fullName>
    </submittedName>
</protein>
<accession>A0ABQ7JDG8</accession>